<proteinExistence type="predicted"/>
<dbReference type="Proteomes" id="UP001432039">
    <property type="component" value="Chromosome"/>
</dbReference>
<organism evidence="1 2">
    <name type="scientific">Streptomyces virginiae</name>
    <name type="common">Streptomyces cinnamonensis</name>
    <dbReference type="NCBI Taxonomy" id="1961"/>
    <lineage>
        <taxon>Bacteria</taxon>
        <taxon>Bacillati</taxon>
        <taxon>Actinomycetota</taxon>
        <taxon>Actinomycetes</taxon>
        <taxon>Kitasatosporales</taxon>
        <taxon>Streptomycetaceae</taxon>
        <taxon>Streptomyces</taxon>
    </lineage>
</organism>
<dbReference type="Gene3D" id="2.60.120.40">
    <property type="match status" value="1"/>
</dbReference>
<dbReference type="EMBL" id="CP108090">
    <property type="protein sequence ID" value="WUQ14161.1"/>
    <property type="molecule type" value="Genomic_DNA"/>
</dbReference>
<evidence type="ECO:0008006" key="3">
    <source>
        <dbReference type="Google" id="ProtNLM"/>
    </source>
</evidence>
<dbReference type="SUPFAM" id="SSF49842">
    <property type="entry name" value="TNF-like"/>
    <property type="match status" value="1"/>
</dbReference>
<accession>A0ABZ1TFM7</accession>
<evidence type="ECO:0000313" key="2">
    <source>
        <dbReference type="Proteomes" id="UP001432039"/>
    </source>
</evidence>
<evidence type="ECO:0000313" key="1">
    <source>
        <dbReference type="EMBL" id="WUQ14161.1"/>
    </source>
</evidence>
<keyword evidence="2" id="KW-1185">Reference proteome</keyword>
<sequence>MPFTAGGIITAAALDLMDRPPVAVLAQTSVQSIPNTSWAVITFDSEIIDTYSGHSTVTNTSRYTCQVAGTYRITGRVSFAVNSTGSRGARVHKNGNFLIGGANLLGAGTLNGVIEVSHILTLAVSDYIEIAGGHNSGGALSTFYANECGSMMYVERISS</sequence>
<dbReference type="InterPro" id="IPR008983">
    <property type="entry name" value="Tumour_necrosis_fac-like_dom"/>
</dbReference>
<protein>
    <recommendedName>
        <fullName evidence="3">C1q domain-containing protein</fullName>
    </recommendedName>
</protein>
<reference evidence="1" key="1">
    <citation type="submission" date="2022-10" db="EMBL/GenBank/DDBJ databases">
        <title>The complete genomes of actinobacterial strains from the NBC collection.</title>
        <authorList>
            <person name="Joergensen T.S."/>
            <person name="Alvarez Arevalo M."/>
            <person name="Sterndorff E.B."/>
            <person name="Faurdal D."/>
            <person name="Vuksanovic O."/>
            <person name="Mourched A.-S."/>
            <person name="Charusanti P."/>
            <person name="Shaw S."/>
            <person name="Blin K."/>
            <person name="Weber T."/>
        </authorList>
    </citation>
    <scope>NUCLEOTIDE SEQUENCE</scope>
    <source>
        <strain evidence="1">NBC_00248</strain>
    </source>
</reference>
<dbReference type="RefSeq" id="WP_328962978.1">
    <property type="nucleotide sequence ID" value="NZ_CP108090.1"/>
</dbReference>
<name>A0ABZ1TFM7_STRVG</name>
<gene>
    <name evidence="1" type="ORF">OG517_23545</name>
</gene>